<dbReference type="RefSeq" id="WP_026850990.1">
    <property type="nucleotide sequence ID" value="NZ_CP011454.1"/>
</dbReference>
<keyword evidence="3" id="KW-1185">Reference proteome</keyword>
<dbReference type="eggNOG" id="COG3592">
    <property type="taxonomic scope" value="Bacteria"/>
</dbReference>
<accession>A0A143BMQ4</accession>
<dbReference type="KEGG" id="gph:GEMMAAP_18955"/>
<organism evidence="2 3">
    <name type="scientific">Gemmatimonas phototrophica</name>
    <dbReference type="NCBI Taxonomy" id="1379270"/>
    <lineage>
        <taxon>Bacteria</taxon>
        <taxon>Pseudomonadati</taxon>
        <taxon>Gemmatimonadota</taxon>
        <taxon>Gemmatimonadia</taxon>
        <taxon>Gemmatimonadales</taxon>
        <taxon>Gemmatimonadaceae</taxon>
        <taxon>Gemmatimonas</taxon>
    </lineage>
</organism>
<feature type="domain" description="Divergent 4Fe-4S mono-cluster" evidence="1">
    <location>
        <begin position="10"/>
        <end position="70"/>
    </location>
</feature>
<dbReference type="Proteomes" id="UP000076404">
    <property type="component" value="Chromosome"/>
</dbReference>
<evidence type="ECO:0000313" key="2">
    <source>
        <dbReference type="EMBL" id="AMW06298.1"/>
    </source>
</evidence>
<dbReference type="STRING" id="1379270.GEMMAAP_18955"/>
<sequence>MSDDSITREYPGQELVVEWRQGLCAHSGNCVRANPRVFNPRRSPWIQTDQASDDEIREAVGRCPSGALRIR</sequence>
<dbReference type="InterPro" id="IPR010693">
    <property type="entry name" value="Divergent_4Fe-4S_mono-cluster"/>
</dbReference>
<reference evidence="2 3" key="2">
    <citation type="journal article" date="2016" name="Environ. Microbiol. Rep.">
        <title>Metagenomic evidence for the presence of phototrophic Gemmatimonadetes bacteria in diverse environments.</title>
        <authorList>
            <person name="Zeng Y."/>
            <person name="Baumbach J."/>
            <person name="Barbosa E.G."/>
            <person name="Azevedo V."/>
            <person name="Zhang C."/>
            <person name="Koblizek M."/>
        </authorList>
    </citation>
    <scope>NUCLEOTIDE SEQUENCE [LARGE SCALE GENOMIC DNA]</scope>
    <source>
        <strain evidence="2 3">AP64</strain>
    </source>
</reference>
<dbReference type="AlphaFoldDB" id="A0A143BMQ4"/>
<protein>
    <recommendedName>
        <fullName evidence="1">Divergent 4Fe-4S mono-cluster domain-containing protein</fullName>
    </recommendedName>
</protein>
<evidence type="ECO:0000313" key="3">
    <source>
        <dbReference type="Proteomes" id="UP000076404"/>
    </source>
</evidence>
<name>A0A143BMQ4_9BACT</name>
<reference evidence="2 3" key="1">
    <citation type="journal article" date="2014" name="Proc. Natl. Acad. Sci. U.S.A.">
        <title>Functional type 2 photosynthetic reaction centers found in the rare bacterial phylum Gemmatimonadetes.</title>
        <authorList>
            <person name="Zeng Y."/>
            <person name="Feng F."/>
            <person name="Medova H."/>
            <person name="Dean J."/>
            <person name="Koblizek M."/>
        </authorList>
    </citation>
    <scope>NUCLEOTIDE SEQUENCE [LARGE SCALE GENOMIC DNA]</scope>
    <source>
        <strain evidence="2 3">AP64</strain>
    </source>
</reference>
<proteinExistence type="predicted"/>
<dbReference type="Gene3D" id="3.30.70.20">
    <property type="match status" value="1"/>
</dbReference>
<dbReference type="EMBL" id="CP011454">
    <property type="protein sequence ID" value="AMW06298.1"/>
    <property type="molecule type" value="Genomic_DNA"/>
</dbReference>
<dbReference type="Pfam" id="PF06902">
    <property type="entry name" value="Fer4_19"/>
    <property type="match status" value="1"/>
</dbReference>
<dbReference type="SUPFAM" id="SSF54862">
    <property type="entry name" value="4Fe-4S ferredoxins"/>
    <property type="match status" value="1"/>
</dbReference>
<evidence type="ECO:0000259" key="1">
    <source>
        <dbReference type="Pfam" id="PF06902"/>
    </source>
</evidence>
<gene>
    <name evidence="2" type="ORF">GEMMAAP_18955</name>
</gene>
<dbReference type="OrthoDB" id="9795032at2"/>